<gene>
    <name evidence="1" type="primary">fda_2</name>
    <name evidence="1" type="ORF">HDCHBGLK_01903</name>
</gene>
<dbReference type="EMBL" id="CP036170">
    <property type="protein sequence ID" value="QBF74501.1"/>
    <property type="molecule type" value="Genomic_DNA"/>
</dbReference>
<dbReference type="KEGG" id="csci:HDCHBGLK_01903"/>
<organism evidence="1 2">
    <name type="scientific">Clostridium scindens (strain ATCC 35704 / DSM 5676 / VPI 13733 / 19)</name>
    <dbReference type="NCBI Taxonomy" id="411468"/>
    <lineage>
        <taxon>Bacteria</taxon>
        <taxon>Bacillati</taxon>
        <taxon>Bacillota</taxon>
        <taxon>Clostridia</taxon>
        <taxon>Lachnospirales</taxon>
        <taxon>Lachnospiraceae</taxon>
    </lineage>
</organism>
<reference evidence="1 2" key="1">
    <citation type="journal article" date="2019" name="Appl. Environ. Microbiol.">
        <title>Clostridium scindens ATCC 35704: integration of nutritional requirements, the complete genome sequence, and global transcriptional responses to bile acids.</title>
        <authorList>
            <person name="Devendran S."/>
            <person name="Shrestha R."/>
            <person name="Alves J.M.P."/>
            <person name="Wolf P.G."/>
            <person name="Ly L."/>
            <person name="Hernandez A.G."/>
            <person name="Mendez-Garcia C."/>
            <person name="Inboden A."/>
            <person name="Wiley J."/>
            <person name="Paul O."/>
            <person name="Allen A."/>
            <person name="Springer E."/>
            <person name="Wright C.L."/>
            <person name="Fields C.J."/>
            <person name="Daniel S.L."/>
            <person name="Ridlon J.M."/>
        </authorList>
    </citation>
    <scope>NUCLEOTIDE SEQUENCE [LARGE SCALE GENOMIC DNA]</scope>
    <source>
        <strain evidence="1 2">ATCC 35704</strain>
    </source>
</reference>
<dbReference type="InterPro" id="IPR013785">
    <property type="entry name" value="Aldolase_TIM"/>
</dbReference>
<keyword evidence="2" id="KW-1185">Reference proteome</keyword>
<dbReference type="GO" id="GO:0004332">
    <property type="term" value="F:fructose-bisphosphate aldolase activity"/>
    <property type="evidence" value="ECO:0007669"/>
    <property type="project" value="UniProtKB-EC"/>
</dbReference>
<sequence>MRLMKPINGLDALLERAKERHIFGTKMRSVISSYNEKGIHEIVKQQFAYGIQIAKAGFVPILEPEVDIHSQEKGKIESFLKAEIDRYLADLDDGIRIMFKLTIPDEAGLYDSIASDTHVVRVVALSGGYSREEANEKLAQNHHMIASFSRALTEGLTDSQTDDEFNEMLRESIQAIYDASMA</sequence>
<proteinExistence type="predicted"/>
<accession>A0A494WQM3</accession>
<name>A0A494WQM3_CLOS5</name>
<dbReference type="Proteomes" id="UP000289664">
    <property type="component" value="Chromosome"/>
</dbReference>
<dbReference type="EC" id="4.1.2.13" evidence="1"/>
<protein>
    <submittedName>
        <fullName evidence="1">Fructose-bisphosphate aldolase class 1</fullName>
        <ecNumber evidence="1">4.1.2.13</ecNumber>
    </submittedName>
</protein>
<dbReference type="SUPFAM" id="SSF51569">
    <property type="entry name" value="Aldolase"/>
    <property type="match status" value="1"/>
</dbReference>
<dbReference type="AlphaFoldDB" id="A0A494WQM3"/>
<evidence type="ECO:0000313" key="2">
    <source>
        <dbReference type="Proteomes" id="UP000289664"/>
    </source>
</evidence>
<keyword evidence="1" id="KW-0456">Lyase</keyword>
<dbReference type="Gene3D" id="3.20.20.70">
    <property type="entry name" value="Aldolase class I"/>
    <property type="match status" value="1"/>
</dbReference>
<evidence type="ECO:0000313" key="1">
    <source>
        <dbReference type="EMBL" id="QBF74501.1"/>
    </source>
</evidence>